<dbReference type="InterPro" id="IPR009057">
    <property type="entry name" value="Homeodomain-like_sf"/>
</dbReference>
<sequence length="214" mass="25249">MYEQEEEKIRKGPWTVQEDMRLVNYITLNGEGRWNFLAKAAGLRRSGKSCRLRWVNYLRPDLKRGNITPQEERLIIDLQSRWGNRWSRIAQYLPGRTDNEIKNHWRTRIKRKFNAGNRPSQHSMCSTCMPDQFIEQNDGAEKDRTPQSNIPQNHTVFHFDEQRNSNGVNEFNGNKSGLFETLAMPFQMESYADMLSELHEFLMEDGNLSPFTEF</sequence>
<evidence type="ECO:0000259" key="8">
    <source>
        <dbReference type="PROSITE" id="PS51294"/>
    </source>
</evidence>
<keyword evidence="2" id="KW-0677">Repeat</keyword>
<dbReference type="InterPro" id="IPR001005">
    <property type="entry name" value="SANT/Myb"/>
</dbReference>
<accession>A0A6B9QWA8</accession>
<organism evidence="9">
    <name type="scientific">Taxus chinensis</name>
    <name type="common">Chinese yew</name>
    <name type="synonym">Taxus wallichiana var. chinensis</name>
    <dbReference type="NCBI Taxonomy" id="29808"/>
    <lineage>
        <taxon>Eukaryota</taxon>
        <taxon>Viridiplantae</taxon>
        <taxon>Streptophyta</taxon>
        <taxon>Embryophyta</taxon>
        <taxon>Tracheophyta</taxon>
        <taxon>Spermatophyta</taxon>
        <taxon>Pinopsida</taxon>
        <taxon>Pinidae</taxon>
        <taxon>Conifers II</taxon>
        <taxon>Cupressales</taxon>
        <taxon>Taxaceae</taxon>
        <taxon>Taxus</taxon>
    </lineage>
</organism>
<feature type="domain" description="Myb-like" evidence="7">
    <location>
        <begin position="6"/>
        <end position="58"/>
    </location>
</feature>
<protein>
    <submittedName>
        <fullName evidence="9">R2R3-MYB transcription factor 65</fullName>
    </submittedName>
</protein>
<dbReference type="FunFam" id="1.10.10.60:FF:000011">
    <property type="entry name" value="Myb transcription factor"/>
    <property type="match status" value="1"/>
</dbReference>
<dbReference type="AlphaFoldDB" id="A0A6B9QWA8"/>
<dbReference type="PROSITE" id="PS51294">
    <property type="entry name" value="HTH_MYB"/>
    <property type="match status" value="2"/>
</dbReference>
<feature type="domain" description="HTH myb-type" evidence="8">
    <location>
        <begin position="6"/>
        <end position="58"/>
    </location>
</feature>
<proteinExistence type="evidence at transcript level"/>
<dbReference type="GO" id="GO:0003700">
    <property type="term" value="F:DNA-binding transcription factor activity"/>
    <property type="evidence" value="ECO:0007669"/>
    <property type="project" value="InterPro"/>
</dbReference>
<keyword evidence="6" id="KW-0539">Nucleus</keyword>
<evidence type="ECO:0000256" key="4">
    <source>
        <dbReference type="ARBA" id="ARBA00023125"/>
    </source>
</evidence>
<evidence type="ECO:0000256" key="5">
    <source>
        <dbReference type="ARBA" id="ARBA00023163"/>
    </source>
</evidence>
<dbReference type="CDD" id="cd00167">
    <property type="entry name" value="SANT"/>
    <property type="match status" value="2"/>
</dbReference>
<dbReference type="SMART" id="SM00717">
    <property type="entry name" value="SANT"/>
    <property type="match status" value="2"/>
</dbReference>
<comment type="subcellular location">
    <subcellularLocation>
        <location evidence="1">Nucleus</location>
    </subcellularLocation>
</comment>
<evidence type="ECO:0000256" key="3">
    <source>
        <dbReference type="ARBA" id="ARBA00023015"/>
    </source>
</evidence>
<feature type="domain" description="Myb-like" evidence="7">
    <location>
        <begin position="59"/>
        <end position="109"/>
    </location>
</feature>
<evidence type="ECO:0000259" key="7">
    <source>
        <dbReference type="PROSITE" id="PS50090"/>
    </source>
</evidence>
<dbReference type="InterPro" id="IPR044676">
    <property type="entry name" value="EOBI/EOBII-like_plant"/>
</dbReference>
<dbReference type="GO" id="GO:0005634">
    <property type="term" value="C:nucleus"/>
    <property type="evidence" value="ECO:0007669"/>
    <property type="project" value="UniProtKB-SubCell"/>
</dbReference>
<keyword evidence="3" id="KW-0805">Transcription regulation</keyword>
<dbReference type="PANTHER" id="PTHR45675">
    <property type="entry name" value="MYB TRANSCRIPTION FACTOR-RELATED-RELATED"/>
    <property type="match status" value="1"/>
</dbReference>
<dbReference type="SUPFAM" id="SSF46689">
    <property type="entry name" value="Homeodomain-like"/>
    <property type="match status" value="1"/>
</dbReference>
<dbReference type="GO" id="GO:0043565">
    <property type="term" value="F:sequence-specific DNA binding"/>
    <property type="evidence" value="ECO:0007669"/>
    <property type="project" value="InterPro"/>
</dbReference>
<evidence type="ECO:0000313" key="9">
    <source>
        <dbReference type="EMBL" id="QHG11493.1"/>
    </source>
</evidence>
<keyword evidence="5" id="KW-0804">Transcription</keyword>
<feature type="domain" description="HTH myb-type" evidence="8">
    <location>
        <begin position="59"/>
        <end position="113"/>
    </location>
</feature>
<evidence type="ECO:0000256" key="2">
    <source>
        <dbReference type="ARBA" id="ARBA00022737"/>
    </source>
</evidence>
<reference evidence="9" key="1">
    <citation type="journal article" date="2020" name="PeerJ">
        <title>The R2R3-MYB transcription factor family in Taxus chinensis: Identification, characterization, expression profiling and posttranscriptional regulation analysis.</title>
        <authorList>
            <person name="Hu X."/>
            <person name="Zhang L."/>
            <person name="Shao F."/>
            <person name="Qiu D."/>
            <person name="Wilson I.W."/>
        </authorList>
    </citation>
    <scope>NUCLEOTIDE SEQUENCE</scope>
</reference>
<keyword evidence="4" id="KW-0238">DNA-binding</keyword>
<dbReference type="InterPro" id="IPR017930">
    <property type="entry name" value="Myb_dom"/>
</dbReference>
<evidence type="ECO:0000256" key="1">
    <source>
        <dbReference type="ARBA" id="ARBA00004123"/>
    </source>
</evidence>
<dbReference type="Pfam" id="PF00249">
    <property type="entry name" value="Myb_DNA-binding"/>
    <property type="match status" value="2"/>
</dbReference>
<dbReference type="EMBL" id="MN906740">
    <property type="protein sequence ID" value="QHG11493.1"/>
    <property type="molecule type" value="mRNA"/>
</dbReference>
<dbReference type="Gene3D" id="1.10.10.60">
    <property type="entry name" value="Homeodomain-like"/>
    <property type="match status" value="2"/>
</dbReference>
<dbReference type="PROSITE" id="PS50090">
    <property type="entry name" value="MYB_LIKE"/>
    <property type="match status" value="2"/>
</dbReference>
<evidence type="ECO:0000256" key="6">
    <source>
        <dbReference type="ARBA" id="ARBA00023242"/>
    </source>
</evidence>
<name>A0A6B9QWA8_TAXCH</name>